<comment type="caution">
    <text evidence="7">The sequence shown here is derived from an EMBL/GenBank/DDBJ whole genome shotgun (WGS) entry which is preliminary data.</text>
</comment>
<keyword evidence="2" id="KW-0805">Transcription regulation</keyword>
<proteinExistence type="inferred from homology"/>
<evidence type="ECO:0000256" key="2">
    <source>
        <dbReference type="ARBA" id="ARBA00023015"/>
    </source>
</evidence>
<dbReference type="InterPro" id="IPR007627">
    <property type="entry name" value="RNA_pol_sigma70_r2"/>
</dbReference>
<accession>A0ABP7NRY7</accession>
<dbReference type="RefSeq" id="WP_345117463.1">
    <property type="nucleotide sequence ID" value="NZ_BAABDH010000111.1"/>
</dbReference>
<dbReference type="InterPro" id="IPR014327">
    <property type="entry name" value="RNA_pol_sigma70_bacteroid"/>
</dbReference>
<evidence type="ECO:0000256" key="4">
    <source>
        <dbReference type="ARBA" id="ARBA00023163"/>
    </source>
</evidence>
<comment type="similarity">
    <text evidence="1">Belongs to the sigma-70 factor family. ECF subfamily.</text>
</comment>
<evidence type="ECO:0000313" key="7">
    <source>
        <dbReference type="EMBL" id="GAA3952854.1"/>
    </source>
</evidence>
<keyword evidence="4" id="KW-0804">Transcription</keyword>
<dbReference type="PANTHER" id="PTHR43133:SF46">
    <property type="entry name" value="RNA POLYMERASE SIGMA-70 FACTOR ECF SUBFAMILY"/>
    <property type="match status" value="1"/>
</dbReference>
<keyword evidence="3" id="KW-0731">Sigma factor</keyword>
<evidence type="ECO:0000256" key="3">
    <source>
        <dbReference type="ARBA" id="ARBA00023082"/>
    </source>
</evidence>
<evidence type="ECO:0000256" key="1">
    <source>
        <dbReference type="ARBA" id="ARBA00010641"/>
    </source>
</evidence>
<dbReference type="InterPro" id="IPR014284">
    <property type="entry name" value="RNA_pol_sigma-70_dom"/>
</dbReference>
<dbReference type="InterPro" id="IPR013325">
    <property type="entry name" value="RNA_pol_sigma_r2"/>
</dbReference>
<dbReference type="Pfam" id="PF04542">
    <property type="entry name" value="Sigma70_r2"/>
    <property type="match status" value="1"/>
</dbReference>
<evidence type="ECO:0000313" key="8">
    <source>
        <dbReference type="Proteomes" id="UP001499909"/>
    </source>
</evidence>
<dbReference type="Pfam" id="PF08281">
    <property type="entry name" value="Sigma70_r4_2"/>
    <property type="match status" value="1"/>
</dbReference>
<dbReference type="PANTHER" id="PTHR43133">
    <property type="entry name" value="RNA POLYMERASE ECF-TYPE SIGMA FACTO"/>
    <property type="match status" value="1"/>
</dbReference>
<dbReference type="EMBL" id="BAABDH010000111">
    <property type="protein sequence ID" value="GAA3952854.1"/>
    <property type="molecule type" value="Genomic_DNA"/>
</dbReference>
<dbReference type="Proteomes" id="UP001499909">
    <property type="component" value="Unassembled WGS sequence"/>
</dbReference>
<dbReference type="SUPFAM" id="SSF88659">
    <property type="entry name" value="Sigma3 and sigma4 domains of RNA polymerase sigma factors"/>
    <property type="match status" value="1"/>
</dbReference>
<gene>
    <name evidence="7" type="ORF">GCM10022406_38250</name>
</gene>
<sequence length="192" mass="21468">MATPASEAALEARLTQLRATDAEAFLELLFREFYRPLGAVINRVVQDRAVTEDLLQDVFLRVWNGRETLTISTTYGAYLYRAALNAALRHAERSQRQVAWTAAPASAEPATDDALHALYEQEAQASVAAALALLPPQCRVVFTMSRYDELSYQQIADTLEISPKTVENQMGKALRILRRQLSGLLKNLYLLL</sequence>
<name>A0ABP7NRY7_9BACT</name>
<dbReference type="Gene3D" id="1.10.1740.10">
    <property type="match status" value="1"/>
</dbReference>
<dbReference type="NCBIfam" id="TIGR02985">
    <property type="entry name" value="Sig70_bacteroi1"/>
    <property type="match status" value="1"/>
</dbReference>
<evidence type="ECO:0000259" key="6">
    <source>
        <dbReference type="Pfam" id="PF08281"/>
    </source>
</evidence>
<keyword evidence="8" id="KW-1185">Reference proteome</keyword>
<dbReference type="InterPro" id="IPR013324">
    <property type="entry name" value="RNA_pol_sigma_r3/r4-like"/>
</dbReference>
<dbReference type="InterPro" id="IPR039425">
    <property type="entry name" value="RNA_pol_sigma-70-like"/>
</dbReference>
<reference evidence="8" key="1">
    <citation type="journal article" date="2019" name="Int. J. Syst. Evol. Microbiol.">
        <title>The Global Catalogue of Microorganisms (GCM) 10K type strain sequencing project: providing services to taxonomists for standard genome sequencing and annotation.</title>
        <authorList>
            <consortium name="The Broad Institute Genomics Platform"/>
            <consortium name="The Broad Institute Genome Sequencing Center for Infectious Disease"/>
            <person name="Wu L."/>
            <person name="Ma J."/>
        </authorList>
    </citation>
    <scope>NUCLEOTIDE SEQUENCE [LARGE SCALE GENOMIC DNA]</scope>
    <source>
        <strain evidence="8">JCM 17214</strain>
    </source>
</reference>
<feature type="domain" description="RNA polymerase sigma-70 region 2" evidence="5">
    <location>
        <begin position="29"/>
        <end position="96"/>
    </location>
</feature>
<organism evidence="7 8">
    <name type="scientific">Hymenobacter algoricola</name>
    <dbReference type="NCBI Taxonomy" id="486267"/>
    <lineage>
        <taxon>Bacteria</taxon>
        <taxon>Pseudomonadati</taxon>
        <taxon>Bacteroidota</taxon>
        <taxon>Cytophagia</taxon>
        <taxon>Cytophagales</taxon>
        <taxon>Hymenobacteraceae</taxon>
        <taxon>Hymenobacter</taxon>
    </lineage>
</organism>
<dbReference type="InterPro" id="IPR013249">
    <property type="entry name" value="RNA_pol_sigma70_r4_t2"/>
</dbReference>
<protein>
    <submittedName>
        <fullName evidence="7">RNA polymerase sigma-70 factor</fullName>
    </submittedName>
</protein>
<dbReference type="SUPFAM" id="SSF88946">
    <property type="entry name" value="Sigma2 domain of RNA polymerase sigma factors"/>
    <property type="match status" value="1"/>
</dbReference>
<dbReference type="InterPro" id="IPR036388">
    <property type="entry name" value="WH-like_DNA-bd_sf"/>
</dbReference>
<feature type="domain" description="RNA polymerase sigma factor 70 region 4 type 2" evidence="6">
    <location>
        <begin position="127"/>
        <end position="175"/>
    </location>
</feature>
<dbReference type="NCBIfam" id="TIGR02937">
    <property type="entry name" value="sigma70-ECF"/>
    <property type="match status" value="1"/>
</dbReference>
<dbReference type="Gene3D" id="1.10.10.10">
    <property type="entry name" value="Winged helix-like DNA-binding domain superfamily/Winged helix DNA-binding domain"/>
    <property type="match status" value="1"/>
</dbReference>
<evidence type="ECO:0000259" key="5">
    <source>
        <dbReference type="Pfam" id="PF04542"/>
    </source>
</evidence>